<dbReference type="SUPFAM" id="SSF54211">
    <property type="entry name" value="Ribosomal protein S5 domain 2-like"/>
    <property type="match status" value="1"/>
</dbReference>
<dbReference type="PANTHER" id="PTHR11097">
    <property type="entry name" value="EXOSOME COMPLEX EXONUCLEASE RIBOSOMAL RNA PROCESSING PROTEIN"/>
    <property type="match status" value="1"/>
</dbReference>
<keyword evidence="10" id="KW-1185">Reference proteome</keyword>
<dbReference type="GO" id="GO:0071035">
    <property type="term" value="P:nuclear polyadenylation-dependent rRNA catabolic process"/>
    <property type="evidence" value="ECO:0007669"/>
    <property type="project" value="TreeGrafter"/>
</dbReference>
<protein>
    <recommendedName>
        <fullName evidence="6">Ribosomal RNA-processing protein 42</fullName>
    </recommendedName>
</protein>
<dbReference type="Pfam" id="PF03725">
    <property type="entry name" value="RNase_PH_C"/>
    <property type="match status" value="1"/>
</dbReference>
<dbReference type="GO" id="GO:0034476">
    <property type="term" value="P:U5 snRNA 3'-end processing"/>
    <property type="evidence" value="ECO:0007669"/>
    <property type="project" value="TreeGrafter"/>
</dbReference>
<keyword evidence="4" id="KW-0963">Cytoplasm</keyword>
<dbReference type="VEuPathDB" id="FungiDB:VP01_2563g2"/>
<dbReference type="GO" id="GO:0000176">
    <property type="term" value="C:nuclear exosome (RNase complex)"/>
    <property type="evidence" value="ECO:0007669"/>
    <property type="project" value="UniProtKB-ARBA"/>
</dbReference>
<dbReference type="GO" id="GO:0035925">
    <property type="term" value="F:mRNA 3'-UTR AU-rich region binding"/>
    <property type="evidence" value="ECO:0007669"/>
    <property type="project" value="TreeGrafter"/>
</dbReference>
<dbReference type="STRING" id="27349.A0A0L6V575"/>
<name>A0A0L6V575_9BASI</name>
<dbReference type="GO" id="GO:0005730">
    <property type="term" value="C:nucleolus"/>
    <property type="evidence" value="ECO:0007669"/>
    <property type="project" value="UniProtKB-SubCell"/>
</dbReference>
<dbReference type="InterPro" id="IPR036345">
    <property type="entry name" value="ExoRNase_PH_dom2_sf"/>
</dbReference>
<dbReference type="GO" id="GO:0071028">
    <property type="term" value="P:nuclear mRNA surveillance"/>
    <property type="evidence" value="ECO:0007669"/>
    <property type="project" value="TreeGrafter"/>
</dbReference>
<comment type="subcellular location">
    <subcellularLocation>
        <location evidence="1">Cytoplasm</location>
    </subcellularLocation>
    <subcellularLocation>
        <location evidence="2">Nucleus</location>
        <location evidence="2">Nucleolus</location>
    </subcellularLocation>
</comment>
<evidence type="ECO:0000256" key="4">
    <source>
        <dbReference type="ARBA" id="ARBA00022490"/>
    </source>
</evidence>
<evidence type="ECO:0000256" key="1">
    <source>
        <dbReference type="ARBA" id="ARBA00004496"/>
    </source>
</evidence>
<comment type="similarity">
    <text evidence="3">Belongs to the RNase PH family.</text>
</comment>
<dbReference type="InterPro" id="IPR001247">
    <property type="entry name" value="ExoRNase_PH_dom1"/>
</dbReference>
<dbReference type="GO" id="GO:0016075">
    <property type="term" value="P:rRNA catabolic process"/>
    <property type="evidence" value="ECO:0007669"/>
    <property type="project" value="TreeGrafter"/>
</dbReference>
<proteinExistence type="inferred from homology"/>
<dbReference type="GO" id="GO:0034475">
    <property type="term" value="P:U4 snRNA 3'-end processing"/>
    <property type="evidence" value="ECO:0007669"/>
    <property type="project" value="TreeGrafter"/>
</dbReference>
<dbReference type="GO" id="GO:0071038">
    <property type="term" value="P:TRAMP-dependent tRNA surveillance pathway"/>
    <property type="evidence" value="ECO:0007669"/>
    <property type="project" value="TreeGrafter"/>
</dbReference>
<dbReference type="Pfam" id="PF01138">
    <property type="entry name" value="RNase_PH"/>
    <property type="match status" value="1"/>
</dbReference>
<reference evidence="9 10" key="1">
    <citation type="submission" date="2015-08" db="EMBL/GenBank/DDBJ databases">
        <title>Next Generation Sequencing and Analysis of the Genome of Puccinia sorghi L Schw, the Causal Agent of Maize Common Rust.</title>
        <authorList>
            <person name="Rochi L."/>
            <person name="Burguener G."/>
            <person name="Darino M."/>
            <person name="Turjanski A."/>
            <person name="Kreff E."/>
            <person name="Dieguez M.J."/>
            <person name="Sacco F."/>
        </authorList>
    </citation>
    <scope>NUCLEOTIDE SEQUENCE [LARGE SCALE GENOMIC DNA]</scope>
    <source>
        <strain evidence="9 10">RO10H11247</strain>
    </source>
</reference>
<dbReference type="AlphaFoldDB" id="A0A0L6V575"/>
<evidence type="ECO:0000259" key="7">
    <source>
        <dbReference type="Pfam" id="PF01138"/>
    </source>
</evidence>
<feature type="domain" description="Exoribonuclease phosphorolytic" evidence="7">
    <location>
        <begin position="145"/>
        <end position="285"/>
    </location>
</feature>
<dbReference type="OrthoDB" id="272245at2759"/>
<organism evidence="9 10">
    <name type="scientific">Puccinia sorghi</name>
    <dbReference type="NCBI Taxonomy" id="27349"/>
    <lineage>
        <taxon>Eukaryota</taxon>
        <taxon>Fungi</taxon>
        <taxon>Dikarya</taxon>
        <taxon>Basidiomycota</taxon>
        <taxon>Pucciniomycotina</taxon>
        <taxon>Pucciniomycetes</taxon>
        <taxon>Pucciniales</taxon>
        <taxon>Pucciniaceae</taxon>
        <taxon>Puccinia</taxon>
    </lineage>
</organism>
<dbReference type="GO" id="GO:0000467">
    <property type="term" value="P:exonucleolytic trimming to generate mature 3'-end of 5.8S rRNA from tricistronic rRNA transcript (SSU-rRNA, 5.8S rRNA, LSU-rRNA)"/>
    <property type="evidence" value="ECO:0007669"/>
    <property type="project" value="TreeGrafter"/>
</dbReference>
<dbReference type="PANTHER" id="PTHR11097:SF8">
    <property type="entry name" value="EXOSOME COMPLEX COMPONENT RRP42"/>
    <property type="match status" value="1"/>
</dbReference>
<accession>A0A0L6V575</accession>
<dbReference type="EMBL" id="LAVV01007461">
    <property type="protein sequence ID" value="KNZ55849.1"/>
    <property type="molecule type" value="Genomic_DNA"/>
</dbReference>
<feature type="domain" description="Exoribonuclease phosphorolytic" evidence="8">
    <location>
        <begin position="362"/>
        <end position="412"/>
    </location>
</feature>
<dbReference type="InterPro" id="IPR050590">
    <property type="entry name" value="Exosome_comp_Rrp42_subfam"/>
</dbReference>
<keyword evidence="5" id="KW-0271">Exosome</keyword>
<dbReference type="GO" id="GO:0000177">
    <property type="term" value="C:cytoplasmic exosome (RNase complex)"/>
    <property type="evidence" value="ECO:0007669"/>
    <property type="project" value="TreeGrafter"/>
</dbReference>
<dbReference type="SUPFAM" id="SSF55666">
    <property type="entry name" value="Ribonuclease PH domain 2-like"/>
    <property type="match status" value="1"/>
</dbReference>
<dbReference type="GO" id="GO:0034473">
    <property type="term" value="P:U1 snRNA 3'-end processing"/>
    <property type="evidence" value="ECO:0007669"/>
    <property type="project" value="TreeGrafter"/>
</dbReference>
<dbReference type="InterPro" id="IPR020568">
    <property type="entry name" value="Ribosomal_Su5_D2-typ_SF"/>
</dbReference>
<dbReference type="Gene3D" id="3.30.230.70">
    <property type="entry name" value="GHMP Kinase, N-terminal domain"/>
    <property type="match status" value="1"/>
</dbReference>
<evidence type="ECO:0000313" key="10">
    <source>
        <dbReference type="Proteomes" id="UP000037035"/>
    </source>
</evidence>
<evidence type="ECO:0000256" key="6">
    <source>
        <dbReference type="ARBA" id="ARBA00042523"/>
    </source>
</evidence>
<comment type="caution">
    <text evidence="9">The sequence shown here is derived from an EMBL/GenBank/DDBJ whole genome shotgun (WGS) entry which is preliminary data.</text>
</comment>
<evidence type="ECO:0000256" key="2">
    <source>
        <dbReference type="ARBA" id="ARBA00004604"/>
    </source>
</evidence>
<dbReference type="Proteomes" id="UP000037035">
    <property type="component" value="Unassembled WGS sequence"/>
</dbReference>
<evidence type="ECO:0000259" key="8">
    <source>
        <dbReference type="Pfam" id="PF03725"/>
    </source>
</evidence>
<dbReference type="InterPro" id="IPR027408">
    <property type="entry name" value="PNPase/RNase_PH_dom_sf"/>
</dbReference>
<evidence type="ECO:0000313" key="9">
    <source>
        <dbReference type="EMBL" id="KNZ55849.1"/>
    </source>
</evidence>
<sequence length="469" mass="52097">MTRLSNLSEFKRLDLEMLRIHLVGILDLFVDLNGMIPLHGGKNLPHFEKIWAKKRRSKFRTGLLNRLMLPSLLGQGRARSPIPDPRGLQKRVNPDPLPHHASVGIQPSAGPTIMISTTEAAFFADSLCSTHNPPIRSDGRTPFGYRRINLIDDVSLQSNGSARCQLQTSSDNIITDVIVGCKLEVDERTFDTHGARIECSVDFLLTPLFSPPAALIALPYDPAQLYTSYLNMIYGPLGSCKQLRISSTHAWVVYIDAVVVSASAGNAMDVMCLAVHKALCNLKLPKTAEVGYQRSNSPDFAASSEIDPLSSIPNNMTEETGIQGLLWRNPSSKVKSSSQAYDFELKDTDAEHGDRLRIKNLIPIVITINLIDQKMFLDATLEEESISSNKLILAYTEEGKKIANVIQTGGKSEIGFDLLRSVIRVSPTFSHMFISKLFFYRHSHFGWEFFEYQEGAKVAGDLSKHLSSH</sequence>
<evidence type="ECO:0000256" key="5">
    <source>
        <dbReference type="ARBA" id="ARBA00022835"/>
    </source>
</evidence>
<evidence type="ECO:0000256" key="3">
    <source>
        <dbReference type="ARBA" id="ARBA00006678"/>
    </source>
</evidence>
<dbReference type="InterPro" id="IPR015847">
    <property type="entry name" value="ExoRNase_PH_dom2"/>
</dbReference>
<gene>
    <name evidence="9" type="ORF">VP01_2563g2</name>
</gene>